<feature type="region of interest" description="Disordered" evidence="1">
    <location>
        <begin position="1"/>
        <end position="108"/>
    </location>
</feature>
<feature type="region of interest" description="Disordered" evidence="1">
    <location>
        <begin position="158"/>
        <end position="182"/>
    </location>
</feature>
<feature type="compositionally biased region" description="Basic and acidic residues" evidence="1">
    <location>
        <begin position="39"/>
        <end position="51"/>
    </location>
</feature>
<dbReference type="GeneID" id="106818791"/>
<feature type="compositionally biased region" description="Polar residues" evidence="1">
    <location>
        <begin position="73"/>
        <end position="83"/>
    </location>
</feature>
<evidence type="ECO:0000256" key="1">
    <source>
        <dbReference type="SAM" id="MobiDB-lite"/>
    </source>
</evidence>
<protein>
    <submittedName>
        <fullName evidence="3">Protein lin-37 homolog</fullName>
    </submittedName>
</protein>
<sequence length="238" mass="26037">MSKGSRKGGGSSHHQQQQEDTDVNSARSKLGDVLLNLVLKKEDEPSPRSDVADDDDDAAAAMRQTLDAGASSVKVTSPLTSPTKRCAPGSRSARKKRKKEQTQHDSYHHTYVMKLFDRSVDLAQFPEDTPLYPICRAWMRNQPDNNRMVAAATAGIKKEEEDAAVGAPAQRSPEREEAGDEEAAYVYRLPAPVPVLADPSEPYNVHRVPSPLPHSQEELVISSVSSTVAPSIGRIRDE</sequence>
<proteinExistence type="predicted"/>
<dbReference type="Proteomes" id="UP000695022">
    <property type="component" value="Unplaced"/>
</dbReference>
<evidence type="ECO:0000313" key="3">
    <source>
        <dbReference type="RefSeq" id="XP_014678953.1"/>
    </source>
</evidence>
<reference evidence="3" key="1">
    <citation type="submission" date="2025-08" db="UniProtKB">
        <authorList>
            <consortium name="RefSeq"/>
        </authorList>
    </citation>
    <scope>IDENTIFICATION</scope>
</reference>
<organism evidence="2 3">
    <name type="scientific">Priapulus caudatus</name>
    <name type="common">Priapulid worm</name>
    <dbReference type="NCBI Taxonomy" id="37621"/>
    <lineage>
        <taxon>Eukaryota</taxon>
        <taxon>Metazoa</taxon>
        <taxon>Ecdysozoa</taxon>
        <taxon>Scalidophora</taxon>
        <taxon>Priapulida</taxon>
        <taxon>Priapulimorpha</taxon>
        <taxon>Priapulimorphida</taxon>
        <taxon>Priapulidae</taxon>
        <taxon>Priapulus</taxon>
    </lineage>
</organism>
<accession>A0ABM1F3D2</accession>
<dbReference type="PANTHER" id="PTHR31336:SF3">
    <property type="entry name" value="PROTEIN LIN-37 HOMOLOG"/>
    <property type="match status" value="1"/>
</dbReference>
<gene>
    <name evidence="3" type="primary">LOC106818791</name>
</gene>
<keyword evidence="2" id="KW-1185">Reference proteome</keyword>
<dbReference type="PANTHER" id="PTHR31336">
    <property type="entry name" value="LIN37 HOMOLOG"/>
    <property type="match status" value="1"/>
</dbReference>
<evidence type="ECO:0000313" key="2">
    <source>
        <dbReference type="Proteomes" id="UP000695022"/>
    </source>
</evidence>
<name>A0ABM1F3D2_PRICU</name>
<dbReference type="RefSeq" id="XP_014678953.1">
    <property type="nucleotide sequence ID" value="XM_014823467.1"/>
</dbReference>
<dbReference type="Pfam" id="PF15306">
    <property type="entry name" value="LIN37"/>
    <property type="match status" value="1"/>
</dbReference>
<dbReference type="InterPro" id="IPR028226">
    <property type="entry name" value="LIN37"/>
</dbReference>